<gene>
    <name evidence="1" type="ORF">D3250_00570</name>
</gene>
<evidence type="ECO:0000313" key="2">
    <source>
        <dbReference type="Proteomes" id="UP000266615"/>
    </source>
</evidence>
<dbReference type="EMBL" id="QYZP01000001">
    <property type="protein sequence ID" value="RJN32389.1"/>
    <property type="molecule type" value="Genomic_DNA"/>
</dbReference>
<protein>
    <recommendedName>
        <fullName evidence="3">Integrase catalytic domain-containing protein</fullName>
    </recommendedName>
</protein>
<dbReference type="Proteomes" id="UP000266615">
    <property type="component" value="Unassembled WGS sequence"/>
</dbReference>
<evidence type="ECO:0000313" key="1">
    <source>
        <dbReference type="EMBL" id="RJN32389.1"/>
    </source>
</evidence>
<keyword evidence="2" id="KW-1185">Reference proteome</keyword>
<proteinExistence type="predicted"/>
<dbReference type="SUPFAM" id="SSF53098">
    <property type="entry name" value="Ribonuclease H-like"/>
    <property type="match status" value="1"/>
</dbReference>
<evidence type="ECO:0008006" key="3">
    <source>
        <dbReference type="Google" id="ProtNLM"/>
    </source>
</evidence>
<dbReference type="OrthoDB" id="4281720at2"/>
<comment type="caution">
    <text evidence="1">The sequence shown here is derived from an EMBL/GenBank/DDBJ whole genome shotgun (WGS) entry which is preliminary data.</text>
</comment>
<name>A0A3A4G2J3_9MICC</name>
<organism evidence="1 2">
    <name type="scientific">Nesterenkonia natronophila</name>
    <dbReference type="NCBI Taxonomy" id="2174932"/>
    <lineage>
        <taxon>Bacteria</taxon>
        <taxon>Bacillati</taxon>
        <taxon>Actinomycetota</taxon>
        <taxon>Actinomycetes</taxon>
        <taxon>Micrococcales</taxon>
        <taxon>Micrococcaceae</taxon>
        <taxon>Nesterenkonia</taxon>
    </lineage>
</organism>
<accession>A0A3A4G2J3</accession>
<dbReference type="AlphaFoldDB" id="A0A3A4G2J3"/>
<dbReference type="RefSeq" id="WP_119901435.1">
    <property type="nucleotide sequence ID" value="NZ_QYZP01000001.1"/>
</dbReference>
<dbReference type="InterPro" id="IPR012337">
    <property type="entry name" value="RNaseH-like_sf"/>
</dbReference>
<sequence>MRDCAADGLNQLWLSDITEPKAAEGKLYLYAIQDVSSNRFLEYSVSDRMKAHTQAGARSGPA</sequence>
<reference evidence="1 2" key="1">
    <citation type="submission" date="2018-09" db="EMBL/GenBank/DDBJ databases">
        <title>Nesterenkonia natronophila sp. nov., an alkaliphilic actinobacteriume isolated from a soda lake, and emended description of the genus Nesterenkonia.</title>
        <authorList>
            <person name="Menes R.J."/>
            <person name="Iriarte A."/>
        </authorList>
    </citation>
    <scope>NUCLEOTIDE SEQUENCE [LARGE SCALE GENOMIC DNA]</scope>
    <source>
        <strain evidence="1 2">M8</strain>
    </source>
</reference>